<sequence>MKTAITLTFALLLPVNAWAQLSNSPIPDFTATALTGEKVSAAQLIGQPTILIVTPSTDAAKHTRLWAEALRKNVDQSAVRIRDVLAIDLPFFMSEEDAISRAKEKIPRRYQDQTWILNEASLESALNIPRDSAKAFVFVLDAQGKVIARVEGAPNEATVSEVEMAVRSTQ</sequence>
<dbReference type="SUPFAM" id="SSF52833">
    <property type="entry name" value="Thioredoxin-like"/>
    <property type="match status" value="1"/>
</dbReference>
<dbReference type="OrthoDB" id="6399053at2"/>
<proteinExistence type="predicted"/>
<dbReference type="EMBL" id="FOQL01000003">
    <property type="protein sequence ID" value="SFI64799.1"/>
    <property type="molecule type" value="Genomic_DNA"/>
</dbReference>
<keyword evidence="3" id="KW-1185">Reference proteome</keyword>
<organism evidence="2 3">
    <name type="scientific">Pseudomonas guineae</name>
    <dbReference type="NCBI Taxonomy" id="425504"/>
    <lineage>
        <taxon>Bacteria</taxon>
        <taxon>Pseudomonadati</taxon>
        <taxon>Pseudomonadota</taxon>
        <taxon>Gammaproteobacteria</taxon>
        <taxon>Pseudomonadales</taxon>
        <taxon>Pseudomonadaceae</taxon>
        <taxon>Pseudomonas</taxon>
    </lineage>
</organism>
<keyword evidence="1" id="KW-0732">Signal</keyword>
<gene>
    <name evidence="2" type="ORF">SAMN05216206_2642</name>
</gene>
<dbReference type="Proteomes" id="UP000243606">
    <property type="component" value="Unassembled WGS sequence"/>
</dbReference>
<evidence type="ECO:0000256" key="1">
    <source>
        <dbReference type="SAM" id="SignalP"/>
    </source>
</evidence>
<dbReference type="Gene3D" id="3.40.30.10">
    <property type="entry name" value="Glutaredoxin"/>
    <property type="match status" value="1"/>
</dbReference>
<name>A0A1I3JWZ9_9PSED</name>
<dbReference type="RefSeq" id="WP_090242619.1">
    <property type="nucleotide sequence ID" value="NZ_CAXBNE010000115.1"/>
</dbReference>
<dbReference type="InterPro" id="IPR036249">
    <property type="entry name" value="Thioredoxin-like_sf"/>
</dbReference>
<dbReference type="STRING" id="425504.SAMN05216206_2642"/>
<evidence type="ECO:0000313" key="2">
    <source>
        <dbReference type="EMBL" id="SFI64799.1"/>
    </source>
</evidence>
<protein>
    <submittedName>
        <fullName evidence="2">Peroxiredoxin</fullName>
    </submittedName>
</protein>
<feature type="signal peptide" evidence="1">
    <location>
        <begin position="1"/>
        <end position="19"/>
    </location>
</feature>
<feature type="chain" id="PRO_5017473939" evidence="1">
    <location>
        <begin position="20"/>
        <end position="170"/>
    </location>
</feature>
<evidence type="ECO:0000313" key="3">
    <source>
        <dbReference type="Proteomes" id="UP000243606"/>
    </source>
</evidence>
<accession>A0A1I3JWZ9</accession>
<reference evidence="3" key="1">
    <citation type="submission" date="2016-10" db="EMBL/GenBank/DDBJ databases">
        <authorList>
            <person name="Varghese N."/>
            <person name="Submissions S."/>
        </authorList>
    </citation>
    <scope>NUCLEOTIDE SEQUENCE [LARGE SCALE GENOMIC DNA]</scope>
    <source>
        <strain evidence="3">LMG 24016</strain>
    </source>
</reference>
<dbReference type="AlphaFoldDB" id="A0A1I3JWZ9"/>